<keyword evidence="1" id="KW-0472">Membrane</keyword>
<reference evidence="2 3" key="1">
    <citation type="submission" date="2019-03" db="EMBL/GenBank/DDBJ databases">
        <title>Genomic Encyclopedia of Type Strains, Phase IV (KMG-IV): sequencing the most valuable type-strain genomes for metagenomic binning, comparative biology and taxonomic classification.</title>
        <authorList>
            <person name="Goeker M."/>
        </authorList>
    </citation>
    <scope>NUCLEOTIDE SEQUENCE [LARGE SCALE GENOMIC DNA]</scope>
    <source>
        <strain evidence="2 3">DSM 45361</strain>
    </source>
</reference>
<dbReference type="EMBL" id="SNXZ01000004">
    <property type="protein sequence ID" value="TDP96539.1"/>
    <property type="molecule type" value="Genomic_DNA"/>
</dbReference>
<organism evidence="2 3">
    <name type="scientific">Labedaea rhizosphaerae</name>
    <dbReference type="NCBI Taxonomy" id="598644"/>
    <lineage>
        <taxon>Bacteria</taxon>
        <taxon>Bacillati</taxon>
        <taxon>Actinomycetota</taxon>
        <taxon>Actinomycetes</taxon>
        <taxon>Pseudonocardiales</taxon>
        <taxon>Pseudonocardiaceae</taxon>
        <taxon>Labedaea</taxon>
    </lineage>
</organism>
<dbReference type="OrthoDB" id="3680994at2"/>
<name>A0A4R6S965_LABRH</name>
<evidence type="ECO:0000313" key="3">
    <source>
        <dbReference type="Proteomes" id="UP000295444"/>
    </source>
</evidence>
<keyword evidence="3" id="KW-1185">Reference proteome</keyword>
<feature type="transmembrane region" description="Helical" evidence="1">
    <location>
        <begin position="57"/>
        <end position="78"/>
    </location>
</feature>
<feature type="transmembrane region" description="Helical" evidence="1">
    <location>
        <begin position="32"/>
        <end position="50"/>
    </location>
</feature>
<sequence>MMWLRIALTTLVLAAVTWLGVALNVFHVGGGTLLIWLSALLVLVLPPIVARSAGVAVLGVFAAGIHLVMIFGAGLTVVDGLVLQTRGVHVQAAVTGYTDHWTAAQFTPPSKYTKNALVVVTPDGQHGIVAVDGDRPGASVEVVEDPQAAVDLHRPDEVDFTVGLVVGLIDLLMIFGLACYAGRTARKGRVSPSGKAPTST</sequence>
<keyword evidence="1" id="KW-1133">Transmembrane helix</keyword>
<gene>
    <name evidence="2" type="ORF">EV186_104527</name>
</gene>
<proteinExistence type="predicted"/>
<dbReference type="RefSeq" id="WP_133851879.1">
    <property type="nucleotide sequence ID" value="NZ_SNXZ01000004.1"/>
</dbReference>
<feature type="transmembrane region" description="Helical" evidence="1">
    <location>
        <begin position="160"/>
        <end position="181"/>
    </location>
</feature>
<dbReference type="AlphaFoldDB" id="A0A4R6S965"/>
<evidence type="ECO:0000313" key="2">
    <source>
        <dbReference type="EMBL" id="TDP96539.1"/>
    </source>
</evidence>
<accession>A0A4R6S965</accession>
<keyword evidence="1" id="KW-0812">Transmembrane</keyword>
<protein>
    <submittedName>
        <fullName evidence="2">Uncharacterized protein</fullName>
    </submittedName>
</protein>
<comment type="caution">
    <text evidence="2">The sequence shown here is derived from an EMBL/GenBank/DDBJ whole genome shotgun (WGS) entry which is preliminary data.</text>
</comment>
<evidence type="ECO:0000256" key="1">
    <source>
        <dbReference type="SAM" id="Phobius"/>
    </source>
</evidence>
<dbReference type="Proteomes" id="UP000295444">
    <property type="component" value="Unassembled WGS sequence"/>
</dbReference>